<proteinExistence type="predicted"/>
<dbReference type="Proteomes" id="UP000198620">
    <property type="component" value="Unassembled WGS sequence"/>
</dbReference>
<accession>A0A1H7MZR1</accession>
<evidence type="ECO:0000313" key="1">
    <source>
        <dbReference type="EMBL" id="SEL16549.1"/>
    </source>
</evidence>
<dbReference type="AlphaFoldDB" id="A0A1H7MZR1"/>
<sequence length="53" mass="5924">MKTHSVDGHKILSRSAHPPIFLGRKRQNQDLFAPSKSDVADLGRQKWIAVPTS</sequence>
<feature type="non-terminal residue" evidence="1">
    <location>
        <position position="53"/>
    </location>
</feature>
<organism evidence="1 2">
    <name type="scientific">Nitrosovibrio tenuis</name>
    <dbReference type="NCBI Taxonomy" id="1233"/>
    <lineage>
        <taxon>Bacteria</taxon>
        <taxon>Pseudomonadati</taxon>
        <taxon>Pseudomonadota</taxon>
        <taxon>Betaproteobacteria</taxon>
        <taxon>Nitrosomonadales</taxon>
        <taxon>Nitrosomonadaceae</taxon>
        <taxon>Nitrosovibrio</taxon>
    </lineage>
</organism>
<dbReference type="EMBL" id="FOBH01000006">
    <property type="protein sequence ID" value="SEL16549.1"/>
    <property type="molecule type" value="Genomic_DNA"/>
</dbReference>
<gene>
    <name evidence="1" type="ORF">SAMN05216387_1061</name>
</gene>
<evidence type="ECO:0000313" key="2">
    <source>
        <dbReference type="Proteomes" id="UP000198620"/>
    </source>
</evidence>
<protein>
    <submittedName>
        <fullName evidence="1">Uncharacterized protein</fullName>
    </submittedName>
</protein>
<name>A0A1H7MZR1_9PROT</name>
<dbReference type="STRING" id="1233.SAMN05216387_1061"/>
<keyword evidence="2" id="KW-1185">Reference proteome</keyword>
<reference evidence="1 2" key="1">
    <citation type="submission" date="2016-10" db="EMBL/GenBank/DDBJ databases">
        <authorList>
            <person name="de Groot N.N."/>
        </authorList>
    </citation>
    <scope>NUCLEOTIDE SEQUENCE [LARGE SCALE GENOMIC DNA]</scope>
    <source>
        <strain evidence="1 2">Nv1</strain>
    </source>
</reference>